<keyword evidence="4" id="KW-1185">Reference proteome</keyword>
<dbReference type="RefSeq" id="WP_266151757.1">
    <property type="nucleotide sequence ID" value="NZ_CP064028.1"/>
</dbReference>
<protein>
    <submittedName>
        <fullName evidence="3">Molybdopterin-dependent oxidoreductase</fullName>
    </submittedName>
</protein>
<name>A0ABV9C433_9GAMM</name>
<dbReference type="SUPFAM" id="SSF56524">
    <property type="entry name" value="Oxidoreductase molybdopterin-binding domain"/>
    <property type="match status" value="1"/>
</dbReference>
<comment type="caution">
    <text evidence="3">The sequence shown here is derived from an EMBL/GenBank/DDBJ whole genome shotgun (WGS) entry which is preliminary data.</text>
</comment>
<gene>
    <name evidence="3" type="ORF">ACFO5W_14135</name>
</gene>
<evidence type="ECO:0000313" key="4">
    <source>
        <dbReference type="Proteomes" id="UP001595961"/>
    </source>
</evidence>
<feature type="chain" id="PRO_5046085090" evidence="1">
    <location>
        <begin position="20"/>
        <end position="169"/>
    </location>
</feature>
<dbReference type="Gene3D" id="3.90.420.10">
    <property type="entry name" value="Oxidoreductase, molybdopterin-binding domain"/>
    <property type="match status" value="1"/>
</dbReference>
<sequence length="169" mass="18015">MRLRWMFSCLAWLALSAYAAEPVSRLANHPAIKLVLDGKPADLLDQAALASMPRASVKAAAPGEQPSTWQGVALEDIVGRTCVASGDALVGRALSRFVRVTAADGQQVVFSAAELHPDFGHAQVILADSRDGKPLAQDAPFRLIVPGDKRADRWLSFVTTVEVVDASTP</sequence>
<dbReference type="InterPro" id="IPR036374">
    <property type="entry name" value="OxRdtase_Mopterin-bd_sf"/>
</dbReference>
<reference evidence="4" key="1">
    <citation type="journal article" date="2019" name="Int. J. Syst. Evol. Microbiol.">
        <title>The Global Catalogue of Microorganisms (GCM) 10K type strain sequencing project: providing services to taxonomists for standard genome sequencing and annotation.</title>
        <authorList>
            <consortium name="The Broad Institute Genomics Platform"/>
            <consortium name="The Broad Institute Genome Sequencing Center for Infectious Disease"/>
            <person name="Wu L."/>
            <person name="Ma J."/>
        </authorList>
    </citation>
    <scope>NUCLEOTIDE SEQUENCE [LARGE SCALE GENOMIC DNA]</scope>
    <source>
        <strain evidence="4">CCM 4481</strain>
    </source>
</reference>
<dbReference type="EMBL" id="JBHSGA010000017">
    <property type="protein sequence ID" value="MFC4527778.1"/>
    <property type="molecule type" value="Genomic_DNA"/>
</dbReference>
<feature type="domain" description="Oxidoreductase molybdopterin-binding" evidence="2">
    <location>
        <begin position="67"/>
        <end position="166"/>
    </location>
</feature>
<dbReference type="Proteomes" id="UP001595961">
    <property type="component" value="Unassembled WGS sequence"/>
</dbReference>
<dbReference type="Pfam" id="PF00174">
    <property type="entry name" value="Oxidored_molyb"/>
    <property type="match status" value="1"/>
</dbReference>
<evidence type="ECO:0000313" key="3">
    <source>
        <dbReference type="EMBL" id="MFC4527778.1"/>
    </source>
</evidence>
<feature type="signal peptide" evidence="1">
    <location>
        <begin position="1"/>
        <end position="19"/>
    </location>
</feature>
<evidence type="ECO:0000259" key="2">
    <source>
        <dbReference type="Pfam" id="PF00174"/>
    </source>
</evidence>
<keyword evidence="1" id="KW-0732">Signal</keyword>
<evidence type="ECO:0000256" key="1">
    <source>
        <dbReference type="SAM" id="SignalP"/>
    </source>
</evidence>
<proteinExistence type="predicted"/>
<dbReference type="InterPro" id="IPR000572">
    <property type="entry name" value="OxRdtase_Mopterin-bd_dom"/>
</dbReference>
<accession>A0ABV9C433</accession>
<organism evidence="3 4">
    <name type="scientific">Dyella halodurans</name>
    <dbReference type="NCBI Taxonomy" id="1920171"/>
    <lineage>
        <taxon>Bacteria</taxon>
        <taxon>Pseudomonadati</taxon>
        <taxon>Pseudomonadota</taxon>
        <taxon>Gammaproteobacteria</taxon>
        <taxon>Lysobacterales</taxon>
        <taxon>Rhodanobacteraceae</taxon>
        <taxon>Dyella</taxon>
    </lineage>
</organism>